<keyword evidence="1" id="KW-0547">Nucleotide-binding</keyword>
<dbReference type="PANTHER" id="PTHR33540">
    <property type="entry name" value="TRNA THREONYLCARBAMOYLADENOSINE BIOSYNTHESIS PROTEIN TSAE"/>
    <property type="match status" value="1"/>
</dbReference>
<dbReference type="KEGG" id="mpq:ABA45_16565"/>
<dbReference type="PATRIC" id="fig|330734.3.peg.3483"/>
<evidence type="ECO:0000313" key="4">
    <source>
        <dbReference type="EMBL" id="AKO53843.1"/>
    </source>
</evidence>
<dbReference type="InterPro" id="IPR002575">
    <property type="entry name" value="Aminoglycoside_PTrfase"/>
</dbReference>
<evidence type="ECO:0000313" key="5">
    <source>
        <dbReference type="Proteomes" id="UP000036406"/>
    </source>
</evidence>
<evidence type="ECO:0000259" key="3">
    <source>
        <dbReference type="Pfam" id="PF01636"/>
    </source>
</evidence>
<accession>A0A0H4I7W7</accession>
<dbReference type="Gene3D" id="3.90.1200.10">
    <property type="match status" value="1"/>
</dbReference>
<dbReference type="InterPro" id="IPR011009">
    <property type="entry name" value="Kinase-like_dom_sf"/>
</dbReference>
<dbReference type="Pfam" id="PF01636">
    <property type="entry name" value="APH"/>
    <property type="match status" value="1"/>
</dbReference>
<dbReference type="GO" id="GO:0016740">
    <property type="term" value="F:transferase activity"/>
    <property type="evidence" value="ECO:0007669"/>
    <property type="project" value="UniProtKB-KW"/>
</dbReference>
<dbReference type="SUPFAM" id="SSF56112">
    <property type="entry name" value="Protein kinase-like (PK-like)"/>
    <property type="match status" value="1"/>
</dbReference>
<dbReference type="AlphaFoldDB" id="A0A0H4I7W7"/>
<keyword evidence="2" id="KW-0067">ATP-binding</keyword>
<organism evidence="4 5">
    <name type="scientific">Marinobacter psychrophilus</name>
    <dbReference type="NCBI Taxonomy" id="330734"/>
    <lineage>
        <taxon>Bacteria</taxon>
        <taxon>Pseudomonadati</taxon>
        <taxon>Pseudomonadota</taxon>
        <taxon>Gammaproteobacteria</taxon>
        <taxon>Pseudomonadales</taxon>
        <taxon>Marinobacteraceae</taxon>
        <taxon>Marinobacter</taxon>
    </lineage>
</organism>
<dbReference type="RefSeq" id="WP_048387996.1">
    <property type="nucleotide sequence ID" value="NZ_CP011494.1"/>
</dbReference>
<proteinExistence type="predicted"/>
<sequence length="358" mass="40204">MDHRLQLLTRWVSQFPGFANTVVAPVAGDASFRRYFRVWRSADWREARGVARAHGAQVNQAFIVMDAPPEHEDCLPFVTLAQHWRSQGVKVPAIVQQDLAQGLLLIEDFGDCLLLGQLNTANTDKLYGNALAELLRIQQLPNNPDDPLAPYSNDLLDREMALFRDWLLQRQLGLELNDSDLAMLSNTFTLLRESASAQPTVPVHRDYHSRNLLVTGGDDRPGVIDFQDAVMGPVTYDLVSLLKDCYVQWPDERVQNWMESYRQSSLSAGLHSADAATFRQWFELMGMQRHLKAAGIFARLALRDGKPDYLNDIPRTLGYLSSASGRQPALRPFHDWLLNTVVPAVEVTLGPVPGAHQP</sequence>
<evidence type="ECO:0000256" key="1">
    <source>
        <dbReference type="ARBA" id="ARBA00022741"/>
    </source>
</evidence>
<dbReference type="Proteomes" id="UP000036406">
    <property type="component" value="Chromosome"/>
</dbReference>
<dbReference type="PANTHER" id="PTHR33540:SF1">
    <property type="entry name" value="N-ACETYLMURAMATE_N-ACETYLGLUCOSAMINE KINASE"/>
    <property type="match status" value="1"/>
</dbReference>
<dbReference type="EMBL" id="CP011494">
    <property type="protein sequence ID" value="AKO53843.1"/>
    <property type="molecule type" value="Genomic_DNA"/>
</dbReference>
<protein>
    <submittedName>
        <fullName evidence="4">Aminoglycoside phosphotransferase</fullName>
    </submittedName>
</protein>
<evidence type="ECO:0000256" key="2">
    <source>
        <dbReference type="ARBA" id="ARBA00022840"/>
    </source>
</evidence>
<gene>
    <name evidence="4" type="ORF">ABA45_16565</name>
</gene>
<keyword evidence="4" id="KW-0808">Transferase</keyword>
<dbReference type="STRING" id="330734.ABA45_16565"/>
<keyword evidence="5" id="KW-1185">Reference proteome</keyword>
<reference evidence="4 5" key="1">
    <citation type="submission" date="2015-05" db="EMBL/GenBank/DDBJ databases">
        <title>Complete genome of Marinobacter psychrophilus strain 20041T isolated from sea-ice of the Canadian Basin.</title>
        <authorList>
            <person name="Song L."/>
            <person name="Ren L."/>
            <person name="Yu Y."/>
            <person name="Wang X."/>
        </authorList>
    </citation>
    <scope>NUCLEOTIDE SEQUENCE [LARGE SCALE GENOMIC DNA]</scope>
    <source>
        <strain evidence="4 5">20041</strain>
    </source>
</reference>
<dbReference type="Gene3D" id="3.30.200.20">
    <property type="entry name" value="Phosphorylase Kinase, domain 1"/>
    <property type="match status" value="1"/>
</dbReference>
<dbReference type="GO" id="GO:0005524">
    <property type="term" value="F:ATP binding"/>
    <property type="evidence" value="ECO:0007669"/>
    <property type="project" value="UniProtKB-KW"/>
</dbReference>
<name>A0A0H4I7W7_9GAMM</name>
<feature type="domain" description="Aminoglycoside phosphotransferase" evidence="3">
    <location>
        <begin position="23"/>
        <end position="268"/>
    </location>
</feature>